<dbReference type="PANTHER" id="PTHR13789:SF147">
    <property type="entry name" value="PUTATIVE (AFU_ORTHOLOGUE AFUA_2G01950)-RELATED"/>
    <property type="match status" value="1"/>
</dbReference>
<keyword evidence="5" id="KW-0503">Monooxygenase</keyword>
<evidence type="ECO:0000256" key="5">
    <source>
        <dbReference type="ARBA" id="ARBA00023033"/>
    </source>
</evidence>
<keyword evidence="8" id="KW-1185">Reference proteome</keyword>
<keyword evidence="3" id="KW-0274">FAD</keyword>
<evidence type="ECO:0000313" key="8">
    <source>
        <dbReference type="Proteomes" id="UP001220324"/>
    </source>
</evidence>
<keyword evidence="4" id="KW-0560">Oxidoreductase</keyword>
<dbReference type="GO" id="GO:0071949">
    <property type="term" value="F:FAD binding"/>
    <property type="evidence" value="ECO:0007669"/>
    <property type="project" value="InterPro"/>
</dbReference>
<reference evidence="7 8" key="1">
    <citation type="journal article" date="2023" name="IMA Fungus">
        <title>Comparative genomic study of the Penicillium genus elucidates a diverse pangenome and 15 lateral gene transfer events.</title>
        <authorList>
            <person name="Petersen C."/>
            <person name="Sorensen T."/>
            <person name="Nielsen M.R."/>
            <person name="Sondergaard T.E."/>
            <person name="Sorensen J.L."/>
            <person name="Fitzpatrick D.A."/>
            <person name="Frisvad J.C."/>
            <person name="Nielsen K.L."/>
        </authorList>
    </citation>
    <scope>NUCLEOTIDE SEQUENCE [LARGE SCALE GENOMIC DNA]</scope>
    <source>
        <strain evidence="7 8">IBT 35679</strain>
    </source>
</reference>
<comment type="caution">
    <text evidence="7">The sequence shown here is derived from an EMBL/GenBank/DDBJ whole genome shotgun (WGS) entry which is preliminary data.</text>
</comment>
<evidence type="ECO:0000259" key="6">
    <source>
        <dbReference type="Pfam" id="PF01494"/>
    </source>
</evidence>
<feature type="domain" description="FAD-binding" evidence="6">
    <location>
        <begin position="5"/>
        <end position="361"/>
    </location>
</feature>
<gene>
    <name evidence="7" type="ORF">N7494_009024</name>
</gene>
<dbReference type="PANTHER" id="PTHR13789">
    <property type="entry name" value="MONOOXYGENASE"/>
    <property type="match status" value="1"/>
</dbReference>
<evidence type="ECO:0000256" key="2">
    <source>
        <dbReference type="ARBA" id="ARBA00022630"/>
    </source>
</evidence>
<dbReference type="SUPFAM" id="SSF51905">
    <property type="entry name" value="FAD/NAD(P)-binding domain"/>
    <property type="match status" value="1"/>
</dbReference>
<dbReference type="Proteomes" id="UP001220324">
    <property type="component" value="Unassembled WGS sequence"/>
</dbReference>
<organism evidence="7 8">
    <name type="scientific">Penicillium frequentans</name>
    <dbReference type="NCBI Taxonomy" id="3151616"/>
    <lineage>
        <taxon>Eukaryota</taxon>
        <taxon>Fungi</taxon>
        <taxon>Dikarya</taxon>
        <taxon>Ascomycota</taxon>
        <taxon>Pezizomycotina</taxon>
        <taxon>Eurotiomycetes</taxon>
        <taxon>Eurotiomycetidae</taxon>
        <taxon>Eurotiales</taxon>
        <taxon>Aspergillaceae</taxon>
        <taxon>Penicillium</taxon>
    </lineage>
</organism>
<dbReference type="Pfam" id="PF01494">
    <property type="entry name" value="FAD_binding_3"/>
    <property type="match status" value="1"/>
</dbReference>
<evidence type="ECO:0000256" key="1">
    <source>
        <dbReference type="ARBA" id="ARBA00007992"/>
    </source>
</evidence>
<name>A0AAD6GBU7_9EURO</name>
<dbReference type="GO" id="GO:0004497">
    <property type="term" value="F:monooxygenase activity"/>
    <property type="evidence" value="ECO:0007669"/>
    <property type="project" value="UniProtKB-KW"/>
</dbReference>
<sequence length="430" mass="48344">MDQDLDIIIVGAGLGGLAAAIGISKAGHRVTILEQAEQLGEVGAGIQIPPSSSRVLDQWGLLEKVRTIATLPHDFHLRTSNGTIMSTQNIQPFIEKKYGYPYFQVHRAGYHRILLNEAIRIGVNIKLQSTVIRIDFHKPAVTVRGDPDYEITPDLIIGADGLRSSCREALLARPDPPRLTGDLAYRSLVKVSDMKSPLLQELIRKPCTNYWMGPNMHAMCYFIEKNQLCNIVLIIPDDLPEGVNVESASVEEMQRKFDSWDPQLTELLRQVGSTTKWRLQDSVKMEQWSHPANKFVLLGDACHATLPYLAQGAAQAIEDGAVLGALFSKVTPSTARLHLPDILKLYEQLRKDRTAQVVQKSADFRVIFHMEDGPLQKERDRILLYEKPAKGFPFLFADPSIQEFLFGYDFAREVDVAWEEYERSPVLSLL</sequence>
<proteinExistence type="inferred from homology"/>
<dbReference type="InterPro" id="IPR002938">
    <property type="entry name" value="FAD-bd"/>
</dbReference>
<evidence type="ECO:0000313" key="7">
    <source>
        <dbReference type="EMBL" id="KAJ5532472.1"/>
    </source>
</evidence>
<dbReference type="AlphaFoldDB" id="A0AAD6GBU7"/>
<dbReference type="InterPro" id="IPR050493">
    <property type="entry name" value="FAD-dep_Monooxygenase_BioMet"/>
</dbReference>
<evidence type="ECO:0000256" key="3">
    <source>
        <dbReference type="ARBA" id="ARBA00022827"/>
    </source>
</evidence>
<dbReference type="InterPro" id="IPR036188">
    <property type="entry name" value="FAD/NAD-bd_sf"/>
</dbReference>
<comment type="similarity">
    <text evidence="1">Belongs to the paxM FAD-dependent monooxygenase family.</text>
</comment>
<dbReference type="EMBL" id="JAQIZZ010000007">
    <property type="protein sequence ID" value="KAJ5532472.1"/>
    <property type="molecule type" value="Genomic_DNA"/>
</dbReference>
<dbReference type="PRINTS" id="PR00420">
    <property type="entry name" value="RNGMNOXGNASE"/>
</dbReference>
<dbReference type="Gene3D" id="3.50.50.60">
    <property type="entry name" value="FAD/NAD(P)-binding domain"/>
    <property type="match status" value="1"/>
</dbReference>
<dbReference type="SUPFAM" id="SSF54373">
    <property type="entry name" value="FAD-linked reductases, C-terminal domain"/>
    <property type="match status" value="1"/>
</dbReference>
<protein>
    <submittedName>
        <fullName evidence="7">FAD binding domain containing protein</fullName>
    </submittedName>
</protein>
<dbReference type="FunFam" id="3.50.50.60:FF:000115">
    <property type="entry name" value="Salicylate hydroxylase, putative"/>
    <property type="match status" value="1"/>
</dbReference>
<evidence type="ECO:0000256" key="4">
    <source>
        <dbReference type="ARBA" id="ARBA00023002"/>
    </source>
</evidence>
<keyword evidence="2" id="KW-0285">Flavoprotein</keyword>
<accession>A0AAD6GBU7</accession>